<evidence type="ECO:0000256" key="2">
    <source>
        <dbReference type="ARBA" id="ARBA00009348"/>
    </source>
</evidence>
<dbReference type="EC" id="3.2.1.18" evidence="3"/>
<evidence type="ECO:0000313" key="7">
    <source>
        <dbReference type="Proteomes" id="UP001595851"/>
    </source>
</evidence>
<keyword evidence="4" id="KW-0732">Signal</keyword>
<accession>A0ABV8G5N1</accession>
<keyword evidence="7" id="KW-1185">Reference proteome</keyword>
<feature type="chain" id="PRO_5045770194" description="exo-alpha-sialidase" evidence="4">
    <location>
        <begin position="27"/>
        <end position="401"/>
    </location>
</feature>
<reference evidence="7" key="1">
    <citation type="journal article" date="2019" name="Int. J. Syst. Evol. Microbiol.">
        <title>The Global Catalogue of Microorganisms (GCM) 10K type strain sequencing project: providing services to taxonomists for standard genome sequencing and annotation.</title>
        <authorList>
            <consortium name="The Broad Institute Genomics Platform"/>
            <consortium name="The Broad Institute Genome Sequencing Center for Infectious Disease"/>
            <person name="Wu L."/>
            <person name="Ma J."/>
        </authorList>
    </citation>
    <scope>NUCLEOTIDE SEQUENCE [LARGE SCALE GENOMIC DNA]</scope>
    <source>
        <strain evidence="7">TBRC 1276</strain>
    </source>
</reference>
<evidence type="ECO:0000259" key="5">
    <source>
        <dbReference type="Pfam" id="PF13088"/>
    </source>
</evidence>
<evidence type="ECO:0000256" key="4">
    <source>
        <dbReference type="SAM" id="SignalP"/>
    </source>
</evidence>
<evidence type="ECO:0000256" key="3">
    <source>
        <dbReference type="ARBA" id="ARBA00012733"/>
    </source>
</evidence>
<dbReference type="Proteomes" id="UP001595851">
    <property type="component" value="Unassembled WGS sequence"/>
</dbReference>
<evidence type="ECO:0000313" key="6">
    <source>
        <dbReference type="EMBL" id="MFC4009301.1"/>
    </source>
</evidence>
<evidence type="ECO:0000256" key="1">
    <source>
        <dbReference type="ARBA" id="ARBA00000427"/>
    </source>
</evidence>
<dbReference type="InterPro" id="IPR036278">
    <property type="entry name" value="Sialidase_sf"/>
</dbReference>
<dbReference type="Gene3D" id="2.120.10.10">
    <property type="match status" value="1"/>
</dbReference>
<organism evidence="6 7">
    <name type="scientific">Nonomuraea purpurea</name>
    <dbReference type="NCBI Taxonomy" id="1849276"/>
    <lineage>
        <taxon>Bacteria</taxon>
        <taxon>Bacillati</taxon>
        <taxon>Actinomycetota</taxon>
        <taxon>Actinomycetes</taxon>
        <taxon>Streptosporangiales</taxon>
        <taxon>Streptosporangiaceae</taxon>
        <taxon>Nonomuraea</taxon>
    </lineage>
</organism>
<comment type="catalytic activity">
    <reaction evidence="1">
        <text>Hydrolysis of alpha-(2-&gt;3)-, alpha-(2-&gt;6)-, alpha-(2-&gt;8)- glycosidic linkages of terminal sialic acid residues in oligosaccharides, glycoproteins, glycolipids, colominic acid and synthetic substrates.</text>
        <dbReference type="EC" id="3.2.1.18"/>
    </reaction>
</comment>
<protein>
    <recommendedName>
        <fullName evidence="3">exo-alpha-sialidase</fullName>
        <ecNumber evidence="3">3.2.1.18</ecNumber>
    </recommendedName>
</protein>
<dbReference type="InterPro" id="IPR026856">
    <property type="entry name" value="Sialidase_fam"/>
</dbReference>
<dbReference type="CDD" id="cd15482">
    <property type="entry name" value="Sialidase_non-viral"/>
    <property type="match status" value="1"/>
</dbReference>
<dbReference type="RefSeq" id="WP_379529356.1">
    <property type="nucleotide sequence ID" value="NZ_JBHSBI010000009.1"/>
</dbReference>
<dbReference type="PANTHER" id="PTHR10628">
    <property type="entry name" value="SIALIDASE"/>
    <property type="match status" value="1"/>
</dbReference>
<comment type="caution">
    <text evidence="6">The sequence shown here is derived from an EMBL/GenBank/DDBJ whole genome shotgun (WGS) entry which is preliminary data.</text>
</comment>
<feature type="domain" description="Sialidase" evidence="5">
    <location>
        <begin position="77"/>
        <end position="373"/>
    </location>
</feature>
<dbReference type="InterPro" id="IPR011040">
    <property type="entry name" value="Sialidase"/>
</dbReference>
<name>A0ABV8G5N1_9ACTN</name>
<dbReference type="EMBL" id="JBHSBI010000009">
    <property type="protein sequence ID" value="MFC4009301.1"/>
    <property type="molecule type" value="Genomic_DNA"/>
</dbReference>
<dbReference type="PANTHER" id="PTHR10628:SF30">
    <property type="entry name" value="EXO-ALPHA-SIALIDASE"/>
    <property type="match status" value="1"/>
</dbReference>
<proteinExistence type="inferred from homology"/>
<feature type="signal peptide" evidence="4">
    <location>
        <begin position="1"/>
        <end position="26"/>
    </location>
</feature>
<comment type="similarity">
    <text evidence="2">Belongs to the glycosyl hydrolase 33 family.</text>
</comment>
<gene>
    <name evidence="6" type="ORF">ACFOY2_18865</name>
</gene>
<dbReference type="Pfam" id="PF13088">
    <property type="entry name" value="BNR_2"/>
    <property type="match status" value="1"/>
</dbReference>
<sequence length="401" mass="43640">MRLFRTFGAAMAAVLAVVISASPAAAAPQAPTYRFNKKTLWKSSGDPATCYRLPAVVKTKKNVLLAFAERRNRNDCSDYGAFDIVMRRSVDDGQEWQDSKVVLASEPGAMLQGNATVVADSEGPVFLFSTSEPSATVHRPRTPKVQVSTDDGVTWSEPRDLSNVIKAPAGAGDWFAVGPGHGIQLTRGDHVGRLVVPVYFTVGTQQSVRLIYSDDHGATWKTGATATYNKDTTLELGEQTLVEQADGSILVIARNNRVDNPATSVRGMARGVSKDGGETFDGAFRVDGAIIAPPTHPALLRQRWPEQSYSRILLSAPATPKTNNNAKGMNVRSSFDEGATWQNWNNKVDNSGIQIDDHHAGYSDMVLIGNGAIGVLYEAGESRFRDEIRWNWFWESAIGLR</sequence>
<dbReference type="SUPFAM" id="SSF50939">
    <property type="entry name" value="Sialidases"/>
    <property type="match status" value="1"/>
</dbReference>